<reference evidence="1 2" key="1">
    <citation type="submission" date="2021-06" db="EMBL/GenBank/DDBJ databases">
        <authorList>
            <person name="Palmer J.M."/>
        </authorList>
    </citation>
    <scope>NUCLEOTIDE SEQUENCE [LARGE SCALE GENOMIC DNA]</scope>
    <source>
        <strain evidence="1 2">GA_2019</strain>
        <tissue evidence="1">Muscle</tissue>
    </source>
</reference>
<dbReference type="Proteomes" id="UP001476798">
    <property type="component" value="Unassembled WGS sequence"/>
</dbReference>
<accession>A0ABV0N611</accession>
<organism evidence="1 2">
    <name type="scientific">Goodea atripinnis</name>
    <dbReference type="NCBI Taxonomy" id="208336"/>
    <lineage>
        <taxon>Eukaryota</taxon>
        <taxon>Metazoa</taxon>
        <taxon>Chordata</taxon>
        <taxon>Craniata</taxon>
        <taxon>Vertebrata</taxon>
        <taxon>Euteleostomi</taxon>
        <taxon>Actinopterygii</taxon>
        <taxon>Neopterygii</taxon>
        <taxon>Teleostei</taxon>
        <taxon>Neoteleostei</taxon>
        <taxon>Acanthomorphata</taxon>
        <taxon>Ovalentaria</taxon>
        <taxon>Atherinomorphae</taxon>
        <taxon>Cyprinodontiformes</taxon>
        <taxon>Goodeidae</taxon>
        <taxon>Goodea</taxon>
    </lineage>
</organism>
<protein>
    <submittedName>
        <fullName evidence="1">Uncharacterized protein</fullName>
    </submittedName>
</protein>
<evidence type="ECO:0000313" key="2">
    <source>
        <dbReference type="Proteomes" id="UP001476798"/>
    </source>
</evidence>
<feature type="non-terminal residue" evidence="1">
    <location>
        <position position="1"/>
    </location>
</feature>
<dbReference type="EMBL" id="JAHRIO010023454">
    <property type="protein sequence ID" value="MEQ2166349.1"/>
    <property type="molecule type" value="Genomic_DNA"/>
</dbReference>
<keyword evidence="2" id="KW-1185">Reference proteome</keyword>
<name>A0ABV0N611_9TELE</name>
<proteinExistence type="predicted"/>
<sequence>DHNAVPSLPSSIDSDLQTACFEGPLLGTAELLTEGLLRSVADLQTSSGCFVLLDSIDRLEADLEAGDVRICHFGLCYY</sequence>
<comment type="caution">
    <text evidence="1">The sequence shown here is derived from an EMBL/GenBank/DDBJ whole genome shotgun (WGS) entry which is preliminary data.</text>
</comment>
<gene>
    <name evidence="1" type="ORF">GOODEAATRI_027034</name>
</gene>
<evidence type="ECO:0000313" key="1">
    <source>
        <dbReference type="EMBL" id="MEQ2166349.1"/>
    </source>
</evidence>